<sequence length="634" mass="70207">MNATRESSAKAEQPGFWTSSMSAAQAVAAASDYADLVCDEQRLLWIEFHPEDGRSLIHEWTEAGQRCLTPLGYSARSRVYEYGGGALCLASGFLCFVNEDDQQIYVQGLQDLGCRALTQRGDCRYGALLNDAMRARLIALEECHTARAVEHRLVAISYTGEREVITEGADFYNSPCLSPDCLHLAWIEWDRPHLPWTQTRLMSAVLNERGQVVSKKSISSVQSQASQPEAFQQPQFDSSGDLLCLTDRSGYWLPWRVRDDGGLESVPSQPADHAPAPWQLNPRHILALPDDSLALSWMEGGYGHLALRHTIGGEEQRLAHGYQRFRSLASNGRWLYCVAGSALCSAAILHIDLLTHALQIIRAVPATLPAEEVSQPQRLLYRSGRGETAHGYFYPSSNRNQASPAPPPLLIFTHGGPTSATYAVLDNRIQYWTQRGFAVADLNYRGSVGFGRAYRHRLRGQWGVVDVEDVLAAVDHLVDAGRVDAGNIFIRGSSAGGYTTLCSLVAAGDRFRAAASLYGVSDPLRLRINTHKFEADYIDWLIGDPADVPERYVQRSPLEQAAEISTPVIFFQGLQDGVVLPEQTERMVKALKEQGVPVKCLTFAEERHGFRAPGTLASVLEEELAFYQCWMQHA</sequence>
<dbReference type="Gene3D" id="3.40.50.1820">
    <property type="entry name" value="alpha/beta hydrolase"/>
    <property type="match status" value="1"/>
</dbReference>
<dbReference type="PANTHER" id="PTHR43056:SF5">
    <property type="entry name" value="PEPTIDASE S9 PROLYL OLIGOPEPTIDASE CATALYTIC DOMAIN-CONTAINING PROTEIN"/>
    <property type="match status" value="1"/>
</dbReference>
<dbReference type="EMBL" id="DRFO01000005">
    <property type="protein sequence ID" value="HDZ55080.1"/>
    <property type="molecule type" value="Genomic_DNA"/>
</dbReference>
<proteinExistence type="predicted"/>
<reference evidence="2" key="1">
    <citation type="journal article" date="2020" name="mSystems">
        <title>Genome- and Community-Level Interaction Insights into Carbon Utilization and Element Cycling Functions of Hydrothermarchaeota in Hydrothermal Sediment.</title>
        <authorList>
            <person name="Zhou Z."/>
            <person name="Liu Y."/>
            <person name="Xu W."/>
            <person name="Pan J."/>
            <person name="Luo Z.H."/>
            <person name="Li M."/>
        </authorList>
    </citation>
    <scope>NUCLEOTIDE SEQUENCE [LARGE SCALE GENOMIC DNA]</scope>
    <source>
        <strain evidence="2">HyVt-324</strain>
    </source>
</reference>
<dbReference type="PANTHER" id="PTHR43056">
    <property type="entry name" value="PEPTIDASE S9 PROLYL OLIGOPEPTIDASE"/>
    <property type="match status" value="1"/>
</dbReference>
<dbReference type="InterPro" id="IPR050585">
    <property type="entry name" value="Xaa-Pro_dipeptidyl-ppase/CocE"/>
</dbReference>
<evidence type="ECO:0000259" key="1">
    <source>
        <dbReference type="Pfam" id="PF00326"/>
    </source>
</evidence>
<dbReference type="GO" id="GO:0006508">
    <property type="term" value="P:proteolysis"/>
    <property type="evidence" value="ECO:0007669"/>
    <property type="project" value="InterPro"/>
</dbReference>
<accession>A0A7V1FQ90</accession>
<name>A0A7V1FQ90_9GAMM</name>
<protein>
    <submittedName>
        <fullName evidence="2">S9 family peptidase</fullName>
    </submittedName>
</protein>
<dbReference type="Proteomes" id="UP000885703">
    <property type="component" value="Unassembled WGS sequence"/>
</dbReference>
<feature type="domain" description="Peptidase S9 prolyl oligopeptidase catalytic" evidence="1">
    <location>
        <begin position="426"/>
        <end position="632"/>
    </location>
</feature>
<gene>
    <name evidence="2" type="ORF">ENH64_01205</name>
</gene>
<organism evidence="2">
    <name type="scientific">Halopseudomonas xinjiangensis</name>
    <dbReference type="NCBI Taxonomy" id="487184"/>
    <lineage>
        <taxon>Bacteria</taxon>
        <taxon>Pseudomonadati</taxon>
        <taxon>Pseudomonadota</taxon>
        <taxon>Gammaproteobacteria</taxon>
        <taxon>Pseudomonadales</taxon>
        <taxon>Pseudomonadaceae</taxon>
        <taxon>Halopseudomonas</taxon>
    </lineage>
</organism>
<dbReference type="InterPro" id="IPR001375">
    <property type="entry name" value="Peptidase_S9_cat"/>
</dbReference>
<comment type="caution">
    <text evidence="2">The sequence shown here is derived from an EMBL/GenBank/DDBJ whole genome shotgun (WGS) entry which is preliminary data.</text>
</comment>
<dbReference type="GO" id="GO:0008236">
    <property type="term" value="F:serine-type peptidase activity"/>
    <property type="evidence" value="ECO:0007669"/>
    <property type="project" value="InterPro"/>
</dbReference>
<dbReference type="SUPFAM" id="SSF69304">
    <property type="entry name" value="Tricorn protease N-terminal domain"/>
    <property type="match status" value="1"/>
</dbReference>
<evidence type="ECO:0000313" key="2">
    <source>
        <dbReference type="EMBL" id="HDZ55080.1"/>
    </source>
</evidence>
<dbReference type="SUPFAM" id="SSF53474">
    <property type="entry name" value="alpha/beta-Hydrolases"/>
    <property type="match status" value="1"/>
</dbReference>
<dbReference type="AlphaFoldDB" id="A0A7V1FQ90"/>
<dbReference type="Pfam" id="PF00326">
    <property type="entry name" value="Peptidase_S9"/>
    <property type="match status" value="1"/>
</dbReference>
<dbReference type="InterPro" id="IPR029058">
    <property type="entry name" value="AB_hydrolase_fold"/>
</dbReference>